<keyword evidence="4" id="KW-0067">ATP-binding</keyword>
<protein>
    <submittedName>
        <fullName evidence="6">Uncharacterized protein</fullName>
    </submittedName>
</protein>
<dbReference type="PANTHER" id="PTHR47973">
    <property type="entry name" value="CYSTEINE-RICH RECEPTOR-LIKE PROTEIN KINASE 3"/>
    <property type="match status" value="1"/>
</dbReference>
<dbReference type="InterPro" id="IPR052059">
    <property type="entry name" value="CR_Ser/Thr_kinase"/>
</dbReference>
<dbReference type="AlphaFoldDB" id="A0A8J5KKT4"/>
<accession>A0A8J5KKT4</accession>
<dbReference type="Gene3D" id="1.10.510.10">
    <property type="entry name" value="Transferase(Phosphotransferase) domain 1"/>
    <property type="match status" value="1"/>
</dbReference>
<evidence type="ECO:0000256" key="3">
    <source>
        <dbReference type="ARBA" id="ARBA00022777"/>
    </source>
</evidence>
<evidence type="ECO:0000256" key="4">
    <source>
        <dbReference type="ARBA" id="ARBA00022840"/>
    </source>
</evidence>
<keyword evidence="7" id="KW-1185">Reference proteome</keyword>
<keyword evidence="1" id="KW-0808">Transferase</keyword>
<keyword evidence="2" id="KW-0547">Nucleotide-binding</keyword>
<feature type="chain" id="PRO_5035187382" evidence="5">
    <location>
        <begin position="30"/>
        <end position="188"/>
    </location>
</feature>
<evidence type="ECO:0000256" key="2">
    <source>
        <dbReference type="ARBA" id="ARBA00022741"/>
    </source>
</evidence>
<evidence type="ECO:0000313" key="6">
    <source>
        <dbReference type="EMBL" id="KAG6480633.1"/>
    </source>
</evidence>
<dbReference type="Proteomes" id="UP000734854">
    <property type="component" value="Unassembled WGS sequence"/>
</dbReference>
<dbReference type="EMBL" id="JACMSC010000016">
    <property type="protein sequence ID" value="KAG6480633.1"/>
    <property type="molecule type" value="Genomic_DNA"/>
</dbReference>
<keyword evidence="5" id="KW-0732">Signal</keyword>
<proteinExistence type="predicted"/>
<dbReference type="GO" id="GO:0005524">
    <property type="term" value="F:ATP binding"/>
    <property type="evidence" value="ECO:0007669"/>
    <property type="project" value="UniProtKB-KW"/>
</dbReference>
<organism evidence="6 7">
    <name type="scientific">Zingiber officinale</name>
    <name type="common">Ginger</name>
    <name type="synonym">Amomum zingiber</name>
    <dbReference type="NCBI Taxonomy" id="94328"/>
    <lineage>
        <taxon>Eukaryota</taxon>
        <taxon>Viridiplantae</taxon>
        <taxon>Streptophyta</taxon>
        <taxon>Embryophyta</taxon>
        <taxon>Tracheophyta</taxon>
        <taxon>Spermatophyta</taxon>
        <taxon>Magnoliopsida</taxon>
        <taxon>Liliopsida</taxon>
        <taxon>Zingiberales</taxon>
        <taxon>Zingiberaceae</taxon>
        <taxon>Zingiber</taxon>
    </lineage>
</organism>
<gene>
    <name evidence="6" type="ORF">ZIOFF_057218</name>
</gene>
<evidence type="ECO:0000256" key="1">
    <source>
        <dbReference type="ARBA" id="ARBA00022679"/>
    </source>
</evidence>
<keyword evidence="3" id="KW-0418">Kinase</keyword>
<evidence type="ECO:0000313" key="7">
    <source>
        <dbReference type="Proteomes" id="UP000734854"/>
    </source>
</evidence>
<evidence type="ECO:0000256" key="5">
    <source>
        <dbReference type="SAM" id="SignalP"/>
    </source>
</evidence>
<name>A0A8J5KKT4_ZINOF</name>
<comment type="caution">
    <text evidence="6">The sequence shown here is derived from an EMBL/GenBank/DDBJ whole genome shotgun (WGS) entry which is preliminary data.</text>
</comment>
<sequence>MSAITAATLLKVSRHRLLVLSSLLLGLSSFLDLTCRAQTQRLVDHEDCSVIESYWISIMYSILQAYVLQEQGNLLELVDQSLGSNYSKEEALQMLELSLVCTNPSPTLRPAMSSVVSMLEGKMPVKVMLANRAASTVDNVRFKALEKISHDNQTQSSVNESFIDSSILASRSKNSQAKTSYPLLHYTD</sequence>
<dbReference type="GO" id="GO:0016301">
    <property type="term" value="F:kinase activity"/>
    <property type="evidence" value="ECO:0007669"/>
    <property type="project" value="UniProtKB-KW"/>
</dbReference>
<feature type="signal peptide" evidence="5">
    <location>
        <begin position="1"/>
        <end position="29"/>
    </location>
</feature>
<reference evidence="6 7" key="1">
    <citation type="submission" date="2020-08" db="EMBL/GenBank/DDBJ databases">
        <title>Plant Genome Project.</title>
        <authorList>
            <person name="Zhang R.-G."/>
        </authorList>
    </citation>
    <scope>NUCLEOTIDE SEQUENCE [LARGE SCALE GENOMIC DNA]</scope>
    <source>
        <tissue evidence="6">Rhizome</tissue>
    </source>
</reference>